<evidence type="ECO:0000256" key="1">
    <source>
        <dbReference type="ARBA" id="ARBA00005361"/>
    </source>
</evidence>
<feature type="compositionally biased region" description="Basic residues" evidence="2">
    <location>
        <begin position="403"/>
        <end position="414"/>
    </location>
</feature>
<dbReference type="GO" id="GO:0045505">
    <property type="term" value="F:dynein intermediate chain binding"/>
    <property type="evidence" value="ECO:0007669"/>
    <property type="project" value="TreeGrafter"/>
</dbReference>
<dbReference type="GO" id="GO:0007018">
    <property type="term" value="P:microtubule-based movement"/>
    <property type="evidence" value="ECO:0007669"/>
    <property type="project" value="TreeGrafter"/>
</dbReference>
<dbReference type="InterPro" id="IPR005334">
    <property type="entry name" value="Tctex-1-like"/>
</dbReference>
<feature type="compositionally biased region" description="Low complexity" evidence="2">
    <location>
        <begin position="41"/>
        <end position="69"/>
    </location>
</feature>
<feature type="region of interest" description="Disordered" evidence="2">
    <location>
        <begin position="27"/>
        <end position="182"/>
    </location>
</feature>
<dbReference type="PANTHER" id="PTHR21255:SF7">
    <property type="entry name" value="DYNEIN LIGHT CHAIN TCTEX-TYPE PROTEIN 2B"/>
    <property type="match status" value="1"/>
</dbReference>
<dbReference type="Gene3D" id="3.30.1140.40">
    <property type="entry name" value="Tctex-1"/>
    <property type="match status" value="1"/>
</dbReference>
<feature type="region of interest" description="Disordered" evidence="2">
    <location>
        <begin position="343"/>
        <end position="429"/>
    </location>
</feature>
<dbReference type="GO" id="GO:0005868">
    <property type="term" value="C:cytoplasmic dynein complex"/>
    <property type="evidence" value="ECO:0007669"/>
    <property type="project" value="TreeGrafter"/>
</dbReference>
<dbReference type="InterPro" id="IPR038586">
    <property type="entry name" value="Tctex-1-like_sf"/>
</dbReference>
<feature type="compositionally biased region" description="Basic and acidic residues" evidence="2">
    <location>
        <begin position="220"/>
        <end position="232"/>
    </location>
</feature>
<organism evidence="3 4">
    <name type="scientific">Macrostomum lignano</name>
    <dbReference type="NCBI Taxonomy" id="282301"/>
    <lineage>
        <taxon>Eukaryota</taxon>
        <taxon>Metazoa</taxon>
        <taxon>Spiralia</taxon>
        <taxon>Lophotrochozoa</taxon>
        <taxon>Platyhelminthes</taxon>
        <taxon>Rhabditophora</taxon>
        <taxon>Macrostomorpha</taxon>
        <taxon>Macrostomida</taxon>
        <taxon>Macrostomidae</taxon>
        <taxon>Macrostomum</taxon>
    </lineage>
</organism>
<dbReference type="Pfam" id="PF03645">
    <property type="entry name" value="Tctex-1"/>
    <property type="match status" value="1"/>
</dbReference>
<protein>
    <submittedName>
        <fullName evidence="4">Histone H1</fullName>
    </submittedName>
</protein>
<dbReference type="GO" id="GO:0005737">
    <property type="term" value="C:cytoplasm"/>
    <property type="evidence" value="ECO:0007669"/>
    <property type="project" value="TreeGrafter"/>
</dbReference>
<evidence type="ECO:0000313" key="3">
    <source>
        <dbReference type="Proteomes" id="UP000095280"/>
    </source>
</evidence>
<dbReference type="Proteomes" id="UP000095280">
    <property type="component" value="Unplaced"/>
</dbReference>
<name>A0A1I8IRV7_9PLAT</name>
<sequence length="556" mass="60302">MYRCGGFLARPNAVSLPSQRRRNRWLTSVGSQQARVEMRSAEASTRLASSSRTSSPAASAVTTAKANSSLGLLPKLRPKGRQIARSVRPKSAPTSRRMTPPERSISSTDEPAPPPVGLTTDTASKPSELLAERPAMKSPASRPAGRSGTASRRRQYQRQPTDGAALSVRHGQARRRHLQPAGLPRQLRLVAVHQSEARLIGDVPDSNPKVASPGAGGHQAGREDARRGDGRRSLRRHGAIQPANARRRRGIGDAESRQQGAQPVPQVAKVANDVALIGKVAAAAVSIGLQLGFNSQTLLGEVLQQSVPLLRQQLVQPVELGVQLDRLPVEEQQNSALAPISEGAARAPQPPPVNEQQRQQLQPRRSLRYPTSVTTPLSEQPRRLTLMPAPTSDKPTTDGHVVPKQRRQSRRRPSSIRSSERSQGRPSAGVLAGLVENTFRMGPAQPFIVDAAEALIKERLETNLKRYSYNEQSAKVMSTNMAQEIKNKIKQQLLRQGPNSRYKLVVLVTVTDVNRSAGEFASRMLCQAATGDACAKAEFHGNRAAAWAAVFALYCE</sequence>
<proteinExistence type="inferred from homology"/>
<evidence type="ECO:0000256" key="2">
    <source>
        <dbReference type="SAM" id="MobiDB-lite"/>
    </source>
</evidence>
<dbReference type="AlphaFoldDB" id="A0A1I8IRV7"/>
<accession>A0A1I8IRV7</accession>
<keyword evidence="3" id="KW-1185">Reference proteome</keyword>
<reference evidence="4" key="1">
    <citation type="submission" date="2016-11" db="UniProtKB">
        <authorList>
            <consortium name="WormBaseParasite"/>
        </authorList>
    </citation>
    <scope>IDENTIFICATION</scope>
</reference>
<comment type="similarity">
    <text evidence="1">Belongs to the dynein light chain Tctex-type family.</text>
</comment>
<feature type="region of interest" description="Disordered" evidence="2">
    <location>
        <begin position="199"/>
        <end position="264"/>
    </location>
</feature>
<feature type="compositionally biased region" description="Polar residues" evidence="2">
    <location>
        <begin position="369"/>
        <end position="378"/>
    </location>
</feature>
<dbReference type="PANTHER" id="PTHR21255">
    <property type="entry name" value="T-COMPLEX-ASSOCIATED-TESTIS-EXPRESSED 1/ DYNEIN LIGHT CHAIN"/>
    <property type="match status" value="1"/>
</dbReference>
<dbReference type="WBParaSite" id="maker-uti_cns_0015634-snap-gene-0.2-mRNA-1">
    <property type="protein sequence ID" value="maker-uti_cns_0015634-snap-gene-0.2-mRNA-1"/>
    <property type="gene ID" value="maker-uti_cns_0015634-snap-gene-0.2"/>
</dbReference>
<evidence type="ECO:0000313" key="4">
    <source>
        <dbReference type="WBParaSite" id="maker-uti_cns_0015634-snap-gene-0.2-mRNA-1"/>
    </source>
</evidence>